<keyword evidence="2" id="KW-1133">Transmembrane helix</keyword>
<evidence type="ECO:0000313" key="4">
    <source>
        <dbReference type="Proteomes" id="UP000515276"/>
    </source>
</evidence>
<dbReference type="AlphaFoldDB" id="A0A7G5DHJ2"/>
<reference evidence="3 4" key="1">
    <citation type="journal article" date="2020" name="G3 (Bethesda)">
        <title>CeMbio - The Caenorhabditis elegans Microbiome Resource.</title>
        <authorList>
            <person name="Dirksen P."/>
            <person name="Assie A."/>
            <person name="Zimmermann J."/>
            <person name="Zhang F."/>
            <person name="Tietje A.M."/>
            <person name="Marsh S.A."/>
            <person name="Felix M.A."/>
            <person name="Shapira M."/>
            <person name="Kaleta C."/>
            <person name="Schulenburg H."/>
            <person name="Samuel B."/>
        </authorList>
    </citation>
    <scope>NUCLEOTIDE SEQUENCE [LARGE SCALE GENOMIC DNA]</scope>
    <source>
        <strain evidence="3 4">MSPm1</strain>
    </source>
</reference>
<evidence type="ECO:0000313" key="3">
    <source>
        <dbReference type="EMBL" id="QMV61217.1"/>
    </source>
</evidence>
<organism evidence="3 4">
    <name type="scientific">Pseudomonas berkeleyensis</name>
    <dbReference type="NCBI Taxonomy" id="2726956"/>
    <lineage>
        <taxon>Bacteria</taxon>
        <taxon>Pseudomonadati</taxon>
        <taxon>Pseudomonadota</taxon>
        <taxon>Gammaproteobacteria</taxon>
        <taxon>Pseudomonadales</taxon>
        <taxon>Pseudomonadaceae</taxon>
        <taxon>Pseudomonas</taxon>
    </lineage>
</organism>
<proteinExistence type="predicted"/>
<sequence>MSRFTAPLKLVCGWALYFLIFWAVFPLVSGAINLLASDTTRAIVAAVVAMAGFIYLVMTKSLGLLDAAEWLDSSLKPRPSDPANTADAEQVKGRAPGLSEHAPPFGQTEARAERTLEHPPP</sequence>
<feature type="transmembrane region" description="Helical" evidence="2">
    <location>
        <begin position="40"/>
        <end position="58"/>
    </location>
</feature>
<keyword evidence="2" id="KW-0812">Transmembrane</keyword>
<protein>
    <submittedName>
        <fullName evidence="3">Uncharacterized protein</fullName>
    </submittedName>
</protein>
<dbReference type="EMBL" id="CP059139">
    <property type="protein sequence ID" value="QMV61217.1"/>
    <property type="molecule type" value="Genomic_DNA"/>
</dbReference>
<evidence type="ECO:0000256" key="2">
    <source>
        <dbReference type="SAM" id="Phobius"/>
    </source>
</evidence>
<gene>
    <name evidence="3" type="ORF">HS968_14275</name>
</gene>
<dbReference type="RefSeq" id="WP_182366601.1">
    <property type="nucleotide sequence ID" value="NZ_CP059139.1"/>
</dbReference>
<keyword evidence="2" id="KW-0472">Membrane</keyword>
<dbReference type="Proteomes" id="UP000515276">
    <property type="component" value="Chromosome"/>
</dbReference>
<feature type="region of interest" description="Disordered" evidence="1">
    <location>
        <begin position="76"/>
        <end position="121"/>
    </location>
</feature>
<evidence type="ECO:0000256" key="1">
    <source>
        <dbReference type="SAM" id="MobiDB-lite"/>
    </source>
</evidence>
<keyword evidence="4" id="KW-1185">Reference proteome</keyword>
<accession>A0A7G5DHJ2</accession>
<name>A0A7G5DHJ2_9PSED</name>
<feature type="compositionally biased region" description="Basic and acidic residues" evidence="1">
    <location>
        <begin position="110"/>
        <end position="121"/>
    </location>
</feature>